<protein>
    <submittedName>
        <fullName evidence="3">Alpha/beta hydrolase</fullName>
    </submittedName>
</protein>
<dbReference type="Proteomes" id="UP000217954">
    <property type="component" value="Chromosome"/>
</dbReference>
<evidence type="ECO:0000256" key="1">
    <source>
        <dbReference type="ARBA" id="ARBA00022801"/>
    </source>
</evidence>
<dbReference type="AlphaFoldDB" id="A0A1Z4F452"/>
<evidence type="ECO:0000313" key="4">
    <source>
        <dbReference type="Proteomes" id="UP000217954"/>
    </source>
</evidence>
<dbReference type="EMBL" id="AP018165">
    <property type="protein sequence ID" value="BAX99964.1"/>
    <property type="molecule type" value="Genomic_DNA"/>
</dbReference>
<keyword evidence="1 3" id="KW-0378">Hydrolase</keyword>
<evidence type="ECO:0000313" key="3">
    <source>
        <dbReference type="EMBL" id="BAX99964.1"/>
    </source>
</evidence>
<dbReference type="InterPro" id="IPR000073">
    <property type="entry name" value="AB_hydrolase_1"/>
</dbReference>
<dbReference type="InterPro" id="IPR029058">
    <property type="entry name" value="AB_hydrolase_fold"/>
</dbReference>
<accession>A0A1Z4F452</accession>
<dbReference type="PANTHER" id="PTHR43329">
    <property type="entry name" value="EPOXIDE HYDROLASE"/>
    <property type="match status" value="1"/>
</dbReference>
<feature type="domain" description="AB hydrolase-1" evidence="2">
    <location>
        <begin position="26"/>
        <end position="261"/>
    </location>
</feature>
<dbReference type="OrthoDB" id="2987348at2"/>
<dbReference type="RefSeq" id="WP_096504676.1">
    <property type="nucleotide sequence ID" value="NZ_AP018165.1"/>
</dbReference>
<dbReference type="Pfam" id="PF00561">
    <property type="entry name" value="Abhydrolase_1"/>
    <property type="match status" value="1"/>
</dbReference>
<dbReference type="KEGG" id="mste:MSTE_04673"/>
<proteinExistence type="predicted"/>
<dbReference type="InterPro" id="IPR000639">
    <property type="entry name" value="Epox_hydrolase-like"/>
</dbReference>
<dbReference type="Gene3D" id="3.40.50.1820">
    <property type="entry name" value="alpha/beta hydrolase"/>
    <property type="match status" value="1"/>
</dbReference>
<dbReference type="PRINTS" id="PR00412">
    <property type="entry name" value="EPOXHYDRLASE"/>
</dbReference>
<dbReference type="GO" id="GO:0016787">
    <property type="term" value="F:hydrolase activity"/>
    <property type="evidence" value="ECO:0007669"/>
    <property type="project" value="UniProtKB-KW"/>
</dbReference>
<reference evidence="3 4" key="2">
    <citation type="journal article" date="2017" name="Int. J. Syst. Evol. Microbiol.">
        <title>Mycobacterium stephanolepidis sp. nov., a rapidly growing species related to Mycobacterium chelonae, isolated from marine teleost fish, Stephanolepis cirrhifer.</title>
        <authorList>
            <person name="Fukano H."/>
            <person name="Wada S."/>
            <person name="Kurata O."/>
            <person name="Katayama K."/>
            <person name="Fujiwara N."/>
            <person name="Hoshino Y."/>
        </authorList>
    </citation>
    <scope>NUCLEOTIDE SEQUENCE [LARGE SCALE GENOMIC DNA]</scope>
    <source>
        <strain evidence="3 4">NJB0901</strain>
    </source>
</reference>
<gene>
    <name evidence="3" type="ORF">MSTE_04673</name>
</gene>
<name>A0A1Z4F452_9MYCO</name>
<evidence type="ECO:0000259" key="2">
    <source>
        <dbReference type="Pfam" id="PF00561"/>
    </source>
</evidence>
<dbReference type="SUPFAM" id="SSF53474">
    <property type="entry name" value="alpha/beta-Hydrolases"/>
    <property type="match status" value="1"/>
</dbReference>
<sequence length="303" mass="34248">MRRIMTFERQGLIFEVRDSGPEDGIPVVLLHGFPQTSVSWEAVARLLNDQGFRTWAPDQRGYSPRATPSRRRDYRFSELVADAIALIEEAHTGPVHLVGHDWGAGVAWGVADRRPDLLRTLTAVSVPHPLAFAAAALTSAQMFKSWYMLLLQLPWIPELLMRKEHGFFYRRLLGTGQTPENAARDLRDLHRIGATTTSVHWYRALPFALSSLPLHKITVPTLQVWSDGDTAVERRGHDLSQRHVNAPWNLHILRGVSHWIPDEAAEELAELVLDHFRRFDVVPPDSWGKNTTRHTDCTDGASA</sequence>
<reference evidence="4" key="1">
    <citation type="journal article" date="2017" name="Genome Announc.">
        <title>Complete Genome Sequence of Mycobacterium stephanolepidis.</title>
        <authorList>
            <person name="Fukano H."/>
            <person name="Yoshida M."/>
            <person name="Katayama Y."/>
            <person name="Omatsu T."/>
            <person name="Mizutani T."/>
            <person name="Kurata O."/>
            <person name="Wada S."/>
            <person name="Hoshino Y."/>
        </authorList>
    </citation>
    <scope>NUCLEOTIDE SEQUENCE [LARGE SCALE GENOMIC DNA]</scope>
    <source>
        <strain evidence="4">NJB0901</strain>
    </source>
</reference>
<organism evidence="3 4">
    <name type="scientific">[Mycobacterium] stephanolepidis</name>
    <dbReference type="NCBI Taxonomy" id="1520670"/>
    <lineage>
        <taxon>Bacteria</taxon>
        <taxon>Bacillati</taxon>
        <taxon>Actinomycetota</taxon>
        <taxon>Actinomycetes</taxon>
        <taxon>Mycobacteriales</taxon>
        <taxon>Mycobacteriaceae</taxon>
        <taxon>Mycobacteroides</taxon>
    </lineage>
</organism>
<keyword evidence="4" id="KW-1185">Reference proteome</keyword>